<dbReference type="GO" id="GO:0005576">
    <property type="term" value="C:extracellular region"/>
    <property type="evidence" value="ECO:0007669"/>
    <property type="project" value="UniProtKB-SubCell"/>
</dbReference>
<feature type="non-terminal residue" evidence="4">
    <location>
        <position position="1"/>
    </location>
</feature>
<feature type="region of interest" description="Disordered" evidence="3">
    <location>
        <begin position="17"/>
        <end position="36"/>
    </location>
</feature>
<evidence type="ECO:0000256" key="1">
    <source>
        <dbReference type="ARBA" id="ARBA00004613"/>
    </source>
</evidence>
<proteinExistence type="evidence at transcript level"/>
<name>A0A090X899_IXORI</name>
<evidence type="ECO:0000313" key="4">
    <source>
        <dbReference type="EMBL" id="JAC92616.1"/>
    </source>
</evidence>
<dbReference type="AlphaFoldDB" id="A0A090X899"/>
<sequence length="133" mass="15070">FFLEEASSKCPNITRRPQLANRANQGNRIGGHRTGGDTLSLREERFSRYELQLLLTPIRLATAGTRVFCWTAKRVDYLTKNDGVCRDGECYQANVSSTDRTYQSGRTTSVESTPRTRVTPHAYKKKKIVPTDN</sequence>
<comment type="subcellular location">
    <subcellularLocation>
        <location evidence="1">Secreted</location>
    </subcellularLocation>
</comment>
<protein>
    <submittedName>
        <fullName evidence="4">Putative salivary protein with polylysine tail</fullName>
    </submittedName>
</protein>
<feature type="non-terminal residue" evidence="4">
    <location>
        <position position="133"/>
    </location>
</feature>
<accession>A0A090X899</accession>
<dbReference type="Pfam" id="PF07771">
    <property type="entry name" value="TSGP1"/>
    <property type="match status" value="1"/>
</dbReference>
<organism evidence="4">
    <name type="scientific">Ixodes ricinus</name>
    <name type="common">Common tick</name>
    <name type="synonym">Acarus ricinus</name>
    <dbReference type="NCBI Taxonomy" id="34613"/>
    <lineage>
        <taxon>Eukaryota</taxon>
        <taxon>Metazoa</taxon>
        <taxon>Ecdysozoa</taxon>
        <taxon>Arthropoda</taxon>
        <taxon>Chelicerata</taxon>
        <taxon>Arachnida</taxon>
        <taxon>Acari</taxon>
        <taxon>Parasitiformes</taxon>
        <taxon>Ixodida</taxon>
        <taxon>Ixodoidea</taxon>
        <taxon>Ixodidae</taxon>
        <taxon>Ixodinae</taxon>
        <taxon>Ixodes</taxon>
    </lineage>
</organism>
<evidence type="ECO:0000256" key="3">
    <source>
        <dbReference type="SAM" id="MobiDB-lite"/>
    </source>
</evidence>
<keyword evidence="2" id="KW-0964">Secreted</keyword>
<dbReference type="EMBL" id="GBIH01002094">
    <property type="protein sequence ID" value="JAC92616.1"/>
    <property type="molecule type" value="mRNA"/>
</dbReference>
<evidence type="ECO:0000256" key="2">
    <source>
        <dbReference type="ARBA" id="ARBA00022525"/>
    </source>
</evidence>
<dbReference type="InterPro" id="IPR011694">
    <property type="entry name" value="Ixonnexin-like"/>
</dbReference>
<reference evidence="4" key="1">
    <citation type="journal article" date="2015" name="PLoS Negl. Trop. Dis.">
        <title>Deep Sequencing Analysis of the Ixodes ricinus Haemocytome.</title>
        <authorList>
            <person name="Kotsyfakis M."/>
            <person name="Kopacek P."/>
            <person name="Franta Z."/>
            <person name="Pedra J.H."/>
            <person name="Ribeiro J.M."/>
        </authorList>
    </citation>
    <scope>NUCLEOTIDE SEQUENCE</scope>
</reference>